<protein>
    <submittedName>
        <fullName evidence="1">Uncharacterized protein</fullName>
    </submittedName>
</protein>
<comment type="caution">
    <text evidence="1">The sequence shown here is derived from an EMBL/GenBank/DDBJ whole genome shotgun (WGS) entry which is preliminary data.</text>
</comment>
<evidence type="ECO:0000313" key="2">
    <source>
        <dbReference type="Proteomes" id="UP000317716"/>
    </source>
</evidence>
<sequence>MNTHHRTATIAIVTVLASLSLTGCGGGQSERKVSDTSAGQGAVEPFGAVAQAEASPAASVPPGRIIESVPADSLPPDVAASAADSMATPGSTVEFTAQASADAVEVFLWDGIGRKQSFAYDSTANVWRARYRVPLGAAAGRIGIAVTAKNGLGLKSRVWVFVRVERQASAETPEKQAEPEQKTGQ</sequence>
<reference evidence="1 2" key="1">
    <citation type="journal article" date="2019" name="Nat. Microbiol.">
        <title>Mediterranean grassland soil C-N compound turnover is dependent on rainfall and depth, and is mediated by genomically divergent microorganisms.</title>
        <authorList>
            <person name="Diamond S."/>
            <person name="Andeer P.F."/>
            <person name="Li Z."/>
            <person name="Crits-Christoph A."/>
            <person name="Burstein D."/>
            <person name="Anantharaman K."/>
            <person name="Lane K.R."/>
            <person name="Thomas B.C."/>
            <person name="Pan C."/>
            <person name="Northen T.R."/>
            <person name="Banfield J.F."/>
        </authorList>
    </citation>
    <scope>NUCLEOTIDE SEQUENCE [LARGE SCALE GENOMIC DNA]</scope>
    <source>
        <strain evidence="1">WS_2</strain>
    </source>
</reference>
<dbReference type="Proteomes" id="UP000317716">
    <property type="component" value="Unassembled WGS sequence"/>
</dbReference>
<proteinExistence type="predicted"/>
<gene>
    <name evidence="1" type="ORF">E6K72_04825</name>
</gene>
<dbReference type="PROSITE" id="PS51257">
    <property type="entry name" value="PROKAR_LIPOPROTEIN"/>
    <property type="match status" value="1"/>
</dbReference>
<evidence type="ECO:0000313" key="1">
    <source>
        <dbReference type="EMBL" id="TMQ56577.1"/>
    </source>
</evidence>
<dbReference type="AlphaFoldDB" id="A0A538SYV1"/>
<accession>A0A538SYV1</accession>
<organism evidence="1 2">
    <name type="scientific">Eiseniibacteriota bacterium</name>
    <dbReference type="NCBI Taxonomy" id="2212470"/>
    <lineage>
        <taxon>Bacteria</taxon>
        <taxon>Candidatus Eiseniibacteriota</taxon>
    </lineage>
</organism>
<dbReference type="EMBL" id="VBOS01000161">
    <property type="protein sequence ID" value="TMQ56577.1"/>
    <property type="molecule type" value="Genomic_DNA"/>
</dbReference>
<name>A0A538SYV1_UNCEI</name>